<dbReference type="InterPro" id="IPR039558">
    <property type="entry name" value="TPA1/OFD1_N"/>
</dbReference>
<dbReference type="PROSITE" id="PS51471">
    <property type="entry name" value="FE2OG_OXY"/>
    <property type="match status" value="1"/>
</dbReference>
<dbReference type="Gene3D" id="2.60.120.620">
    <property type="entry name" value="q2cbj1_9rhob like domain"/>
    <property type="match status" value="1"/>
</dbReference>
<dbReference type="InterPro" id="IPR043044">
    <property type="entry name" value="TPA1/Ofd1_C"/>
</dbReference>
<dbReference type="OrthoDB" id="430522at2759"/>
<sequence length="538" mass="59422">MAINVYTPGCHLLCHDDVIGSRRVSYILYLTDPDKPWRAEWGGALRLYPTETMGEGEERALVPLPDFSVVIPPAWNQLSFFAVQPGESFHDVEEVYARGEGEPGEDVDGGRVRMAISGWFHIPQEGEEGYEPGAEEKLAARSSLSQLEGKADQYDLPQPRWREYDGGAQEDGYEKGKAKLEEVGQQAELSEDDLQFLLRFMTPHYLTPDTVEELSELFADESSLRLSNLLSPKFSAHLREFVEEAEKNSEIPSSKADGLTGKARPPHKHRFLYRHAADESPEQADAQTPYDALLDTFLPSTAFKKWLSLATGLTLSRSNVLARRFRRGLDYTLATSYDEPEPQLEICLAITPSKGWGEEENEDEEAEDDETSEDGDTIEHDKANGRASRADEPPRGKKAPWNGTENGDAQKGSTAAAPAAAPATETDGVGGYEVYMAGDDDDDEEDAANGREVTGDRSTGAGQRRRRADPAVYRSGGGAEDEDGVLFSMAPSWNNMSIVLRDTGVLRFVKYVSRAARGDRWDVVGDFGVVPEEDEAEE</sequence>
<evidence type="ECO:0000256" key="1">
    <source>
        <dbReference type="ARBA" id="ARBA00022896"/>
    </source>
</evidence>
<evidence type="ECO:0000313" key="5">
    <source>
        <dbReference type="Proteomes" id="UP000799766"/>
    </source>
</evidence>
<dbReference type="InterPro" id="IPR051842">
    <property type="entry name" value="uS12_prolyl_hydroxylase"/>
</dbReference>
<protein>
    <submittedName>
        <fullName evidence="4">Oxoglutarate and iron-dependent oxygenase degradation C-term-domain-containing protein</fullName>
    </submittedName>
</protein>
<dbReference type="GO" id="GO:0005506">
    <property type="term" value="F:iron ion binding"/>
    <property type="evidence" value="ECO:0007669"/>
    <property type="project" value="InterPro"/>
</dbReference>
<dbReference type="GO" id="GO:0006449">
    <property type="term" value="P:regulation of translational termination"/>
    <property type="evidence" value="ECO:0007669"/>
    <property type="project" value="TreeGrafter"/>
</dbReference>
<dbReference type="Proteomes" id="UP000799766">
    <property type="component" value="Unassembled WGS sequence"/>
</dbReference>
<reference evidence="4" key="1">
    <citation type="journal article" date="2020" name="Stud. Mycol.">
        <title>101 Dothideomycetes genomes: a test case for predicting lifestyles and emergence of pathogens.</title>
        <authorList>
            <person name="Haridas S."/>
            <person name="Albert R."/>
            <person name="Binder M."/>
            <person name="Bloem J."/>
            <person name="Labutti K."/>
            <person name="Salamov A."/>
            <person name="Andreopoulos B."/>
            <person name="Baker S."/>
            <person name="Barry K."/>
            <person name="Bills G."/>
            <person name="Bluhm B."/>
            <person name="Cannon C."/>
            <person name="Castanera R."/>
            <person name="Culley D."/>
            <person name="Daum C."/>
            <person name="Ezra D."/>
            <person name="Gonzalez J."/>
            <person name="Henrissat B."/>
            <person name="Kuo A."/>
            <person name="Liang C."/>
            <person name="Lipzen A."/>
            <person name="Lutzoni F."/>
            <person name="Magnuson J."/>
            <person name="Mondo S."/>
            <person name="Nolan M."/>
            <person name="Ohm R."/>
            <person name="Pangilinan J."/>
            <person name="Park H.-J."/>
            <person name="Ramirez L."/>
            <person name="Alfaro M."/>
            <person name="Sun H."/>
            <person name="Tritt A."/>
            <person name="Yoshinaga Y."/>
            <person name="Zwiers L.-H."/>
            <person name="Turgeon B."/>
            <person name="Goodwin S."/>
            <person name="Spatafora J."/>
            <person name="Crous P."/>
            <person name="Grigoriev I."/>
        </authorList>
    </citation>
    <scope>NUCLEOTIDE SEQUENCE</scope>
    <source>
        <strain evidence="4">ATCC 16933</strain>
    </source>
</reference>
<dbReference type="Gene3D" id="3.60.130.20">
    <property type="entry name" value="Oxoglutarate/iron-dependent oxygenase, C-terminal degradation domain"/>
    <property type="match status" value="1"/>
</dbReference>
<name>A0A6A6P813_9PEZI</name>
<gene>
    <name evidence="4" type="ORF">BDY21DRAFT_337166</name>
</gene>
<dbReference type="GO" id="GO:0005737">
    <property type="term" value="C:cytoplasm"/>
    <property type="evidence" value="ECO:0007669"/>
    <property type="project" value="TreeGrafter"/>
</dbReference>
<dbReference type="PANTHER" id="PTHR12117">
    <property type="entry name" value="HISTONE ACETYLTRANSFERASE COMPLEX"/>
    <property type="match status" value="1"/>
</dbReference>
<feature type="compositionally biased region" description="Acidic residues" evidence="2">
    <location>
        <begin position="438"/>
        <end position="447"/>
    </location>
</feature>
<feature type="compositionally biased region" description="Polar residues" evidence="2">
    <location>
        <begin position="403"/>
        <end position="413"/>
    </location>
</feature>
<keyword evidence="1" id="KW-0847">Vitamin C</keyword>
<evidence type="ECO:0000313" key="4">
    <source>
        <dbReference type="EMBL" id="KAF2460014.1"/>
    </source>
</evidence>
<keyword evidence="5" id="KW-1185">Reference proteome</keyword>
<dbReference type="Pfam" id="PF10637">
    <property type="entry name" value="Ofd1_CTDD"/>
    <property type="match status" value="1"/>
</dbReference>
<accession>A0A6A6P813</accession>
<dbReference type="AlphaFoldDB" id="A0A6A6P813"/>
<dbReference type="PANTHER" id="PTHR12117:SF0">
    <property type="entry name" value="PROLYL 3-HYDROXYLASE OGFOD1"/>
    <property type="match status" value="1"/>
</dbReference>
<feature type="compositionally biased region" description="Basic and acidic residues" evidence="2">
    <location>
        <begin position="377"/>
        <end position="395"/>
    </location>
</feature>
<evidence type="ECO:0000256" key="2">
    <source>
        <dbReference type="SAM" id="MobiDB-lite"/>
    </source>
</evidence>
<proteinExistence type="predicted"/>
<dbReference type="EMBL" id="MU001674">
    <property type="protein sequence ID" value="KAF2460014.1"/>
    <property type="molecule type" value="Genomic_DNA"/>
</dbReference>
<dbReference type="GO" id="GO:0031418">
    <property type="term" value="F:L-ascorbic acid binding"/>
    <property type="evidence" value="ECO:0007669"/>
    <property type="project" value="UniProtKB-KW"/>
</dbReference>
<organism evidence="4 5">
    <name type="scientific">Lineolata rhizophorae</name>
    <dbReference type="NCBI Taxonomy" id="578093"/>
    <lineage>
        <taxon>Eukaryota</taxon>
        <taxon>Fungi</taxon>
        <taxon>Dikarya</taxon>
        <taxon>Ascomycota</taxon>
        <taxon>Pezizomycotina</taxon>
        <taxon>Dothideomycetes</taxon>
        <taxon>Dothideomycetes incertae sedis</taxon>
        <taxon>Lineolatales</taxon>
        <taxon>Lineolataceae</taxon>
        <taxon>Lineolata</taxon>
    </lineage>
</organism>
<evidence type="ECO:0000259" key="3">
    <source>
        <dbReference type="PROSITE" id="PS51471"/>
    </source>
</evidence>
<dbReference type="GO" id="GO:0031543">
    <property type="term" value="F:peptidyl-proline dioxygenase activity"/>
    <property type="evidence" value="ECO:0007669"/>
    <property type="project" value="TreeGrafter"/>
</dbReference>
<feature type="compositionally biased region" description="Acidic residues" evidence="2">
    <location>
        <begin position="358"/>
        <end position="376"/>
    </location>
</feature>
<dbReference type="Pfam" id="PF13661">
    <property type="entry name" value="2OG-FeII_Oxy_4"/>
    <property type="match status" value="1"/>
</dbReference>
<dbReference type="InterPro" id="IPR019601">
    <property type="entry name" value="Oxoglutarate/Fe-dep_Oase_C"/>
</dbReference>
<feature type="domain" description="Fe2OG dioxygenase" evidence="3">
    <location>
        <begin position="1"/>
        <end position="122"/>
    </location>
</feature>
<dbReference type="InterPro" id="IPR005123">
    <property type="entry name" value="Oxoglu/Fe-dep_dioxygenase_dom"/>
</dbReference>
<feature type="region of interest" description="Disordered" evidence="2">
    <location>
        <begin position="352"/>
        <end position="483"/>
    </location>
</feature>